<keyword evidence="2" id="KW-0812">Transmembrane</keyword>
<reference evidence="7" key="1">
    <citation type="submission" date="2017-02" db="UniProtKB">
        <authorList>
            <consortium name="WormBaseParasite"/>
        </authorList>
    </citation>
    <scope>IDENTIFICATION</scope>
</reference>
<dbReference type="Pfam" id="PF00100">
    <property type="entry name" value="Zona_pellucida"/>
    <property type="match status" value="1"/>
</dbReference>
<keyword evidence="1" id="KW-1015">Disulfide bond</keyword>
<dbReference type="WBParaSite" id="DME_0000568001-mRNA-1">
    <property type="protein sequence ID" value="DME_0000568001-mRNA-1"/>
    <property type="gene ID" value="DME_0000568001"/>
</dbReference>
<dbReference type="Proteomes" id="UP000038040">
    <property type="component" value="Unplaced"/>
</dbReference>
<feature type="domain" description="ZP" evidence="3">
    <location>
        <begin position="16"/>
        <end position="275"/>
    </location>
</feature>
<dbReference type="SMART" id="SM00241">
    <property type="entry name" value="ZP"/>
    <property type="match status" value="1"/>
</dbReference>
<dbReference type="Gene3D" id="2.60.40.4100">
    <property type="entry name" value="Zona pellucida, ZP-C domain"/>
    <property type="match status" value="1"/>
</dbReference>
<feature type="transmembrane region" description="Helical" evidence="2">
    <location>
        <begin position="340"/>
        <end position="361"/>
    </location>
</feature>
<dbReference type="InterPro" id="IPR001507">
    <property type="entry name" value="ZP_dom"/>
</dbReference>
<dbReference type="AlphaFoldDB" id="A0A0N4UE90"/>
<dbReference type="InterPro" id="IPR042235">
    <property type="entry name" value="ZP-C_dom"/>
</dbReference>
<evidence type="ECO:0000313" key="6">
    <source>
        <dbReference type="Proteomes" id="UP000274756"/>
    </source>
</evidence>
<dbReference type="EMBL" id="UYYG01000007">
    <property type="protein sequence ID" value="VDN50752.1"/>
    <property type="molecule type" value="Genomic_DNA"/>
</dbReference>
<evidence type="ECO:0000313" key="4">
    <source>
        <dbReference type="EMBL" id="VDN50752.1"/>
    </source>
</evidence>
<dbReference type="InterPro" id="IPR052774">
    <property type="entry name" value="Celegans_DevNeuronal_Protein"/>
</dbReference>
<dbReference type="GO" id="GO:0009653">
    <property type="term" value="P:anatomical structure morphogenesis"/>
    <property type="evidence" value="ECO:0007669"/>
    <property type="project" value="TreeGrafter"/>
</dbReference>
<organism evidence="5 7">
    <name type="scientific">Dracunculus medinensis</name>
    <name type="common">Guinea worm</name>
    <dbReference type="NCBI Taxonomy" id="318479"/>
    <lineage>
        <taxon>Eukaryota</taxon>
        <taxon>Metazoa</taxon>
        <taxon>Ecdysozoa</taxon>
        <taxon>Nematoda</taxon>
        <taxon>Chromadorea</taxon>
        <taxon>Rhabditida</taxon>
        <taxon>Spirurina</taxon>
        <taxon>Dracunculoidea</taxon>
        <taxon>Dracunculidae</taxon>
        <taxon>Dracunculus</taxon>
    </lineage>
</organism>
<sequence length="394" mass="44919">MTPHLYPRIDLVEEVSCTADAINVVMNKSDPDIQKWMTNPRAQPVVYVQEHKDRAPCGTAMKKGNLVNYNFTIPYGKHCDVILTDLEPNYRNAETTIALEDNADLSPSKIIRVNHVFCLYTRSVRTIRFNDISSGHQVVASIGGKPKPKVDMIFRSIDGRPLRAAKFGDIVEFYVALSPDKAYHGISPKECMFSDREDMSAPEARHLTFVQSNCPVNEMSEIIDPLSNVNEEVYFSKFKTFRFGNQSTVFAHCTVQVCLTSEECMQKCFKRVSNSNLTAERLRFRHRRSQDTVLFDKNDLVNEVAITKPLTILDDSETIEVNGRSIEQCAIQKSSIPKSIFFLIIGLSTALFIFMAALCLIMRNIWLNKKKDKSYDLFRSINSLNKILKKFLFV</sequence>
<dbReference type="PANTHER" id="PTHR47327:SF20">
    <property type="entry name" value="PROTEIN DYF-7"/>
    <property type="match status" value="1"/>
</dbReference>
<evidence type="ECO:0000313" key="5">
    <source>
        <dbReference type="Proteomes" id="UP000038040"/>
    </source>
</evidence>
<keyword evidence="2" id="KW-1133">Transmembrane helix</keyword>
<proteinExistence type="predicted"/>
<evidence type="ECO:0000259" key="3">
    <source>
        <dbReference type="PROSITE" id="PS51034"/>
    </source>
</evidence>
<protein>
    <submittedName>
        <fullName evidence="7">ZP domain-containing protein</fullName>
    </submittedName>
</protein>
<keyword evidence="2" id="KW-0472">Membrane</keyword>
<reference evidence="4 6" key="2">
    <citation type="submission" date="2018-11" db="EMBL/GenBank/DDBJ databases">
        <authorList>
            <consortium name="Pathogen Informatics"/>
        </authorList>
    </citation>
    <scope>NUCLEOTIDE SEQUENCE [LARGE SCALE GENOMIC DNA]</scope>
</reference>
<dbReference type="PANTHER" id="PTHR47327">
    <property type="entry name" value="FI18240P1-RELATED"/>
    <property type="match status" value="1"/>
</dbReference>
<keyword evidence="6" id="KW-1185">Reference proteome</keyword>
<evidence type="ECO:0000313" key="7">
    <source>
        <dbReference type="WBParaSite" id="DME_0000568001-mRNA-1"/>
    </source>
</evidence>
<dbReference type="Proteomes" id="UP000274756">
    <property type="component" value="Unassembled WGS sequence"/>
</dbReference>
<gene>
    <name evidence="4" type="ORF">DME_LOCUS725</name>
</gene>
<dbReference type="OrthoDB" id="10040649at2759"/>
<dbReference type="InterPro" id="IPR055355">
    <property type="entry name" value="ZP-C"/>
</dbReference>
<accession>A0A0N4UE90</accession>
<dbReference type="PROSITE" id="PS51034">
    <property type="entry name" value="ZP_2"/>
    <property type="match status" value="1"/>
</dbReference>
<evidence type="ECO:0000256" key="1">
    <source>
        <dbReference type="ARBA" id="ARBA00023157"/>
    </source>
</evidence>
<name>A0A0N4UE90_DRAME</name>
<evidence type="ECO:0000256" key="2">
    <source>
        <dbReference type="SAM" id="Phobius"/>
    </source>
</evidence>